<keyword evidence="3" id="KW-0547">Nucleotide-binding</keyword>
<dbReference type="AlphaFoldDB" id="A0A0G1UW70"/>
<reference evidence="6 7" key="1">
    <citation type="journal article" date="2015" name="Nature">
        <title>rRNA introns, odd ribosomes, and small enigmatic genomes across a large radiation of phyla.</title>
        <authorList>
            <person name="Brown C.T."/>
            <person name="Hug L.A."/>
            <person name="Thomas B.C."/>
            <person name="Sharon I."/>
            <person name="Castelle C.J."/>
            <person name="Singh A."/>
            <person name="Wilkins M.J."/>
            <person name="Williams K.H."/>
            <person name="Banfield J.F."/>
        </authorList>
    </citation>
    <scope>NUCLEOTIDE SEQUENCE [LARGE SCALE GENOMIC DNA]</scope>
</reference>
<dbReference type="InterPro" id="IPR032678">
    <property type="entry name" value="tRNA-synt_1_cat_dom"/>
</dbReference>
<keyword evidence="6" id="KW-0030">Aminoacyl-tRNA synthetase</keyword>
<evidence type="ECO:0000256" key="1">
    <source>
        <dbReference type="ARBA" id="ARBA00011245"/>
    </source>
</evidence>
<dbReference type="Gene3D" id="3.40.50.620">
    <property type="entry name" value="HUPs"/>
    <property type="match status" value="1"/>
</dbReference>
<dbReference type="PANTHER" id="PTHR10890:SF3">
    <property type="entry name" value="CYSTEINE--TRNA LIGASE, CYTOPLASMIC"/>
    <property type="match status" value="1"/>
</dbReference>
<dbReference type="SUPFAM" id="SSF52374">
    <property type="entry name" value="Nucleotidylyl transferase"/>
    <property type="match status" value="1"/>
</dbReference>
<comment type="subunit">
    <text evidence="1">Monomer.</text>
</comment>
<dbReference type="Proteomes" id="UP000034600">
    <property type="component" value="Unassembled WGS sequence"/>
</dbReference>
<evidence type="ECO:0000313" key="7">
    <source>
        <dbReference type="Proteomes" id="UP000034600"/>
    </source>
</evidence>
<dbReference type="EMBL" id="LCPO01000026">
    <property type="protein sequence ID" value="KKU98504.1"/>
    <property type="molecule type" value="Genomic_DNA"/>
</dbReference>
<evidence type="ECO:0000256" key="4">
    <source>
        <dbReference type="ARBA" id="ARBA00022840"/>
    </source>
</evidence>
<feature type="domain" description="tRNA synthetases class I catalytic" evidence="5">
    <location>
        <begin position="14"/>
        <end position="45"/>
    </location>
</feature>
<dbReference type="InterPro" id="IPR024909">
    <property type="entry name" value="Cys-tRNA/MSH_ligase"/>
</dbReference>
<dbReference type="GO" id="GO:0004817">
    <property type="term" value="F:cysteine-tRNA ligase activity"/>
    <property type="evidence" value="ECO:0007669"/>
    <property type="project" value="UniProtKB-EC"/>
</dbReference>
<dbReference type="InterPro" id="IPR014729">
    <property type="entry name" value="Rossmann-like_a/b/a_fold"/>
</dbReference>
<evidence type="ECO:0000313" key="6">
    <source>
        <dbReference type="EMBL" id="KKU98504.1"/>
    </source>
</evidence>
<evidence type="ECO:0000259" key="5">
    <source>
        <dbReference type="Pfam" id="PF01406"/>
    </source>
</evidence>
<evidence type="ECO:0000256" key="3">
    <source>
        <dbReference type="ARBA" id="ARBA00022741"/>
    </source>
</evidence>
<dbReference type="GO" id="GO:0005524">
    <property type="term" value="F:ATP binding"/>
    <property type="evidence" value="ECO:0007669"/>
    <property type="project" value="UniProtKB-KW"/>
</dbReference>
<name>A0A0G1UW70_9BACT</name>
<gene>
    <name evidence="6" type="ORF">UY32_C0026G0001</name>
</gene>
<evidence type="ECO:0000256" key="2">
    <source>
        <dbReference type="ARBA" id="ARBA00022598"/>
    </source>
</evidence>
<dbReference type="GO" id="GO:0005829">
    <property type="term" value="C:cytosol"/>
    <property type="evidence" value="ECO:0007669"/>
    <property type="project" value="TreeGrafter"/>
</dbReference>
<accession>A0A0G1UW70</accession>
<keyword evidence="2 6" id="KW-0436">Ligase</keyword>
<dbReference type="GO" id="GO:0006423">
    <property type="term" value="P:cysteinyl-tRNA aminoacylation"/>
    <property type="evidence" value="ECO:0007669"/>
    <property type="project" value="TreeGrafter"/>
</dbReference>
<comment type="caution">
    <text evidence="6">The sequence shown here is derived from an EMBL/GenBank/DDBJ whole genome shotgun (WGS) entry which is preliminary data.</text>
</comment>
<feature type="non-terminal residue" evidence="6">
    <location>
        <position position="49"/>
    </location>
</feature>
<dbReference type="PANTHER" id="PTHR10890">
    <property type="entry name" value="CYSTEINYL-TRNA SYNTHETASE"/>
    <property type="match status" value="1"/>
</dbReference>
<dbReference type="EC" id="6.1.1.16" evidence="6"/>
<proteinExistence type="predicted"/>
<dbReference type="Pfam" id="PF01406">
    <property type="entry name" value="tRNA-synt_1e"/>
    <property type="match status" value="1"/>
</dbReference>
<organism evidence="6 7">
    <name type="scientific">Candidatus Jorgensenbacteria bacterium GW2011_GWC1_48_8</name>
    <dbReference type="NCBI Taxonomy" id="1618666"/>
    <lineage>
        <taxon>Bacteria</taxon>
        <taxon>Candidatus Joergenseniibacteriota</taxon>
    </lineage>
</organism>
<protein>
    <submittedName>
        <fullName evidence="6">Cysteinyl-tRNA synthetase, cysteinyl-tRNA synthetase</fullName>
        <ecNumber evidence="6">6.1.1.16</ecNumber>
    </submittedName>
</protein>
<sequence>MKLYNSLSRKKESLKPLHKSWVGLYTCGPTVYNYAHIGNLRTYIFEVVL</sequence>
<keyword evidence="4" id="KW-0067">ATP-binding</keyword>